<dbReference type="AlphaFoldDB" id="A0A9X1Y4V4"/>
<keyword evidence="2" id="KW-1185">Reference proteome</keyword>
<reference evidence="1" key="1">
    <citation type="submission" date="2022-04" db="EMBL/GenBank/DDBJ databases">
        <title>Roseomonas acroporae sp. nov., isolated from coral Acropora digitifera.</title>
        <authorList>
            <person name="Sun H."/>
        </authorList>
    </citation>
    <scope>NUCLEOTIDE SEQUENCE</scope>
    <source>
        <strain evidence="1">NAR14</strain>
    </source>
</reference>
<dbReference type="RefSeq" id="WP_248665448.1">
    <property type="nucleotide sequence ID" value="NZ_JALPRX010000008.1"/>
</dbReference>
<dbReference type="Proteomes" id="UP001139516">
    <property type="component" value="Unassembled WGS sequence"/>
</dbReference>
<evidence type="ECO:0000313" key="2">
    <source>
        <dbReference type="Proteomes" id="UP001139516"/>
    </source>
</evidence>
<gene>
    <name evidence="1" type="ORF">M0638_02865</name>
</gene>
<dbReference type="Pfam" id="PF07372">
    <property type="entry name" value="DUF1491"/>
    <property type="match status" value="1"/>
</dbReference>
<dbReference type="InterPro" id="IPR009964">
    <property type="entry name" value="DUF1491"/>
</dbReference>
<name>A0A9X1Y4V4_9PROT</name>
<proteinExistence type="predicted"/>
<evidence type="ECO:0000313" key="1">
    <source>
        <dbReference type="EMBL" id="MCK8783323.1"/>
    </source>
</evidence>
<accession>A0A9X1Y4V4</accession>
<comment type="caution">
    <text evidence="1">The sequence shown here is derived from an EMBL/GenBank/DDBJ whole genome shotgun (WGS) entry which is preliminary data.</text>
</comment>
<organism evidence="1 2">
    <name type="scientific">Roseomonas acroporae</name>
    <dbReference type="NCBI Taxonomy" id="2937791"/>
    <lineage>
        <taxon>Bacteria</taxon>
        <taxon>Pseudomonadati</taxon>
        <taxon>Pseudomonadota</taxon>
        <taxon>Alphaproteobacteria</taxon>
        <taxon>Acetobacterales</taxon>
        <taxon>Roseomonadaceae</taxon>
        <taxon>Roseomonas</taxon>
    </lineage>
</organism>
<protein>
    <submittedName>
        <fullName evidence="1">DUF1491 family protein</fullName>
    </submittedName>
</protein>
<dbReference type="Gene3D" id="3.40.1530.20">
    <property type="entry name" value="Protein of unknown function (DUF1491)"/>
    <property type="match status" value="1"/>
</dbReference>
<sequence length="110" mass="11736">MEARVKAGIWVSMALRLADGAGRPGAVLRKGDPDAGGVLCVLHGREGLVVLAQVRDAEGRPAWIRGTGPAPVGQAETDAYVARQVKRDPDLWVVEFEAPDLLPPFEAKLL</sequence>
<dbReference type="EMBL" id="JALPRX010000008">
    <property type="protein sequence ID" value="MCK8783323.1"/>
    <property type="molecule type" value="Genomic_DNA"/>
</dbReference>